<dbReference type="Pfam" id="PF03357">
    <property type="entry name" value="Snf7"/>
    <property type="match status" value="1"/>
</dbReference>
<proteinExistence type="predicted"/>
<dbReference type="PANTHER" id="PTHR22761:SF7">
    <property type="entry name" value="SNF7 FAMILY PROTEIN"/>
    <property type="match status" value="1"/>
</dbReference>
<dbReference type="InterPro" id="IPR005024">
    <property type="entry name" value="Snf7_fam"/>
</dbReference>
<evidence type="ECO:0000256" key="2">
    <source>
        <dbReference type="SAM" id="MobiDB-lite"/>
    </source>
</evidence>
<feature type="region of interest" description="Disordered" evidence="2">
    <location>
        <begin position="372"/>
        <end position="394"/>
    </location>
</feature>
<feature type="coiled-coil region" evidence="1">
    <location>
        <begin position="314"/>
        <end position="348"/>
    </location>
</feature>
<reference evidence="3" key="1">
    <citation type="submission" date="2018-02" db="EMBL/GenBank/DDBJ databases">
        <title>Rhizophora mucronata_Transcriptome.</title>
        <authorList>
            <person name="Meera S.P."/>
            <person name="Sreeshan A."/>
            <person name="Augustine A."/>
        </authorList>
    </citation>
    <scope>NUCLEOTIDE SEQUENCE</scope>
    <source>
        <tissue evidence="3">Leaf</tissue>
    </source>
</reference>
<dbReference type="AlphaFoldDB" id="A0A2P2IHC0"/>
<dbReference type="Gene3D" id="6.10.140.1230">
    <property type="match status" value="1"/>
</dbReference>
<dbReference type="GO" id="GO:0005771">
    <property type="term" value="C:multivesicular body"/>
    <property type="evidence" value="ECO:0007669"/>
    <property type="project" value="TreeGrafter"/>
</dbReference>
<protein>
    <recommendedName>
        <fullName evidence="4">Charged multivesicular body protein 7</fullName>
    </recommendedName>
</protein>
<dbReference type="GO" id="GO:0000815">
    <property type="term" value="C:ESCRT III complex"/>
    <property type="evidence" value="ECO:0007669"/>
    <property type="project" value="TreeGrafter"/>
</dbReference>
<organism evidence="3">
    <name type="scientific">Rhizophora mucronata</name>
    <name type="common">Asiatic mangrove</name>
    <dbReference type="NCBI Taxonomy" id="61149"/>
    <lineage>
        <taxon>Eukaryota</taxon>
        <taxon>Viridiplantae</taxon>
        <taxon>Streptophyta</taxon>
        <taxon>Embryophyta</taxon>
        <taxon>Tracheophyta</taxon>
        <taxon>Spermatophyta</taxon>
        <taxon>Magnoliopsida</taxon>
        <taxon>eudicotyledons</taxon>
        <taxon>Gunneridae</taxon>
        <taxon>Pentapetalae</taxon>
        <taxon>rosids</taxon>
        <taxon>fabids</taxon>
        <taxon>Malpighiales</taxon>
        <taxon>Rhizophoraceae</taxon>
        <taxon>Rhizophora</taxon>
    </lineage>
</organism>
<dbReference type="GO" id="GO:0009898">
    <property type="term" value="C:cytoplasmic side of plasma membrane"/>
    <property type="evidence" value="ECO:0007669"/>
    <property type="project" value="TreeGrafter"/>
</dbReference>
<keyword evidence="1" id="KW-0175">Coiled coil</keyword>
<feature type="compositionally biased region" description="Polar residues" evidence="2">
    <location>
        <begin position="410"/>
        <end position="422"/>
    </location>
</feature>
<sequence length="438" mass="48917">MESVPPVSEFIRKEVPDWDEVVIATARFKAFSGQRSDWEPKYQFWRDLILKTARHLGLLTIRPSQVKNEWFNRGGLTPLCLDHVFYLMYCEGDVVRSTDIGDTRSGRLSQLLSKARNFIVRSIASPEAILEDHLVLTALLKERAENVVELLSQSHWTSSCIVSMKSFHSLCGGLNEAHAVLSYLSGIGKARYFSTHKKEFIEGIKVSLSPASVSTISSLDYDLLHLIWTTEKLQQQIDVIDQRYEMSRKLAIASLNSGNKTTALRHARLLKLASESREKCTSLLNRVEEVLNVIANAESTKKVSEAIKIGAQAMKQNRITVEEVENCLDELEESIDSQKQVEKALESAPFYVGAEEEDIEEEFKKLQSEVGNESPELPIPTIASGTPGQINASESTNALTDVFSNLELQDVSTRRPVNNETVVPSGPNDSKHVVLEAS</sequence>
<name>A0A2P2IHC0_RHIMU</name>
<accession>A0A2P2IHC0</accession>
<feature type="compositionally biased region" description="Polar residues" evidence="2">
    <location>
        <begin position="383"/>
        <end position="394"/>
    </location>
</feature>
<evidence type="ECO:0000313" key="3">
    <source>
        <dbReference type="EMBL" id="MBW80605.1"/>
    </source>
</evidence>
<evidence type="ECO:0000256" key="1">
    <source>
        <dbReference type="SAM" id="Coils"/>
    </source>
</evidence>
<dbReference type="PANTHER" id="PTHR22761">
    <property type="entry name" value="CHARGED MULTIVESICULAR BODY PROTEIN"/>
    <property type="match status" value="1"/>
</dbReference>
<feature type="compositionally biased region" description="Basic and acidic residues" evidence="2">
    <location>
        <begin position="429"/>
        <end position="438"/>
    </location>
</feature>
<dbReference type="EMBL" id="GGEC01000122">
    <property type="protein sequence ID" value="MBW80605.1"/>
    <property type="molecule type" value="Transcribed_RNA"/>
</dbReference>
<evidence type="ECO:0008006" key="4">
    <source>
        <dbReference type="Google" id="ProtNLM"/>
    </source>
</evidence>
<dbReference type="GO" id="GO:0006900">
    <property type="term" value="P:vesicle budding from membrane"/>
    <property type="evidence" value="ECO:0007669"/>
    <property type="project" value="TreeGrafter"/>
</dbReference>
<dbReference type="Pfam" id="PF25880">
    <property type="entry name" value="WHD_CHMP7_1st"/>
    <property type="match status" value="1"/>
</dbReference>
<feature type="region of interest" description="Disordered" evidence="2">
    <location>
        <begin position="410"/>
        <end position="438"/>
    </location>
</feature>
<dbReference type="GO" id="GO:0032511">
    <property type="term" value="P:late endosome to vacuole transport via multivesicular body sorting pathway"/>
    <property type="evidence" value="ECO:0007669"/>
    <property type="project" value="TreeGrafter"/>
</dbReference>